<gene>
    <name evidence="1" type="ORF">SCHPADRAFT_942509</name>
</gene>
<evidence type="ECO:0000313" key="1">
    <source>
        <dbReference type="EMBL" id="KLO10845.1"/>
    </source>
</evidence>
<sequence>MSLIKAQSSLFFVDQAPSFQLNRIIMAELESESYLHFAAPVLKPSQSFFFKEATDATFSFTKADDVDPALGLYGRFKLMTLQGSAEAILFTLPDDLTGSTQLKTTQTTTLNWSTVDLSKPLVLDGEVVLSGKQKKVTVSFYKPDNGELVAGLVGDVAAGFSGFTRVTSFTWSPAQL</sequence>
<evidence type="ECO:0000313" key="2">
    <source>
        <dbReference type="Proteomes" id="UP000053477"/>
    </source>
</evidence>
<proteinExistence type="predicted"/>
<keyword evidence="2" id="KW-1185">Reference proteome</keyword>
<accession>A0A0H2RG37</accession>
<dbReference type="AlphaFoldDB" id="A0A0H2RG37"/>
<dbReference type="InParanoid" id="A0A0H2RG37"/>
<reference evidence="1 2" key="1">
    <citation type="submission" date="2015-04" db="EMBL/GenBank/DDBJ databases">
        <title>Complete genome sequence of Schizopora paradoxa KUC8140, a cosmopolitan wood degrader in East Asia.</title>
        <authorList>
            <consortium name="DOE Joint Genome Institute"/>
            <person name="Min B."/>
            <person name="Park H."/>
            <person name="Jang Y."/>
            <person name="Kim J.-J."/>
            <person name="Kim K.H."/>
            <person name="Pangilinan J."/>
            <person name="Lipzen A."/>
            <person name="Riley R."/>
            <person name="Grigoriev I.V."/>
            <person name="Spatafora J.W."/>
            <person name="Choi I.-G."/>
        </authorList>
    </citation>
    <scope>NUCLEOTIDE SEQUENCE [LARGE SCALE GENOMIC DNA]</scope>
    <source>
        <strain evidence="1 2">KUC8140</strain>
    </source>
</reference>
<dbReference type="Proteomes" id="UP000053477">
    <property type="component" value="Unassembled WGS sequence"/>
</dbReference>
<protein>
    <submittedName>
        <fullName evidence="1">Uncharacterized protein</fullName>
    </submittedName>
</protein>
<organism evidence="1 2">
    <name type="scientific">Schizopora paradoxa</name>
    <dbReference type="NCBI Taxonomy" id="27342"/>
    <lineage>
        <taxon>Eukaryota</taxon>
        <taxon>Fungi</taxon>
        <taxon>Dikarya</taxon>
        <taxon>Basidiomycota</taxon>
        <taxon>Agaricomycotina</taxon>
        <taxon>Agaricomycetes</taxon>
        <taxon>Hymenochaetales</taxon>
        <taxon>Schizoporaceae</taxon>
        <taxon>Schizopora</taxon>
    </lineage>
</organism>
<dbReference type="EMBL" id="KQ086015">
    <property type="protein sequence ID" value="KLO10845.1"/>
    <property type="molecule type" value="Genomic_DNA"/>
</dbReference>
<name>A0A0H2RG37_9AGAM</name>